<dbReference type="PROSITE" id="PS50088">
    <property type="entry name" value="ANK_REPEAT"/>
    <property type="match status" value="1"/>
</dbReference>
<evidence type="ECO:0000256" key="1">
    <source>
        <dbReference type="ARBA" id="ARBA00022737"/>
    </source>
</evidence>
<evidence type="ECO:0000256" key="4">
    <source>
        <dbReference type="SAM" id="MobiDB-lite"/>
    </source>
</evidence>
<feature type="repeat" description="ANK" evidence="3">
    <location>
        <begin position="403"/>
        <end position="435"/>
    </location>
</feature>
<accession>A0A8D8BQG8</accession>
<keyword evidence="2 3" id="KW-0040">ANK repeat</keyword>
<reference evidence="5" key="1">
    <citation type="submission" date="2021-05" db="EMBL/GenBank/DDBJ databases">
        <authorList>
            <person name="Alioto T."/>
            <person name="Alioto T."/>
            <person name="Gomez Garrido J."/>
        </authorList>
    </citation>
    <scope>NUCLEOTIDE SEQUENCE</scope>
</reference>
<dbReference type="SUPFAM" id="SSF48403">
    <property type="entry name" value="Ankyrin repeat"/>
    <property type="match status" value="1"/>
</dbReference>
<dbReference type="EMBL" id="HBUE01082862">
    <property type="protein sequence ID" value="CAG6478309.1"/>
    <property type="molecule type" value="Transcribed_RNA"/>
</dbReference>
<dbReference type="PANTHER" id="PTHR24198">
    <property type="entry name" value="ANKYRIN REPEAT AND PROTEIN KINASE DOMAIN-CONTAINING PROTEIN"/>
    <property type="match status" value="1"/>
</dbReference>
<dbReference type="SMART" id="SM00248">
    <property type="entry name" value="ANK"/>
    <property type="match status" value="4"/>
</dbReference>
<evidence type="ECO:0000313" key="5">
    <source>
        <dbReference type="EMBL" id="CAG6478309.1"/>
    </source>
</evidence>
<dbReference type="InterPro" id="IPR036770">
    <property type="entry name" value="Ankyrin_rpt-contain_sf"/>
</dbReference>
<evidence type="ECO:0000256" key="3">
    <source>
        <dbReference type="PROSITE-ProRule" id="PRU00023"/>
    </source>
</evidence>
<dbReference type="AlphaFoldDB" id="A0A8D8BQG8"/>
<dbReference type="Gene3D" id="1.25.40.20">
    <property type="entry name" value="Ankyrin repeat-containing domain"/>
    <property type="match status" value="2"/>
</dbReference>
<keyword evidence="1" id="KW-0677">Repeat</keyword>
<sequence length="456" mass="53187">MLKENVVCCRHYPKQYYDKRMELFEEFFPSYLDDIERIRTNTEAEQCNFGQQHSTETFDASPDPSSNTVESNDVPLLHQAVQIDDQHLFIQLLESGHDIDALDTAGNHSIHFVQSETMLELIVNRHPDGQRIVHRTNHEGFTLLHRVCSLRMDHKTMSDLLKRVIECGANVHQLTKNGESIAFFVENCDVLEYLREFDIQLEVVNQNGETALERHLYNENVQMARALLVRTHTSSTFKQRAHKYLNLMLKKGRYFFIRDYQDVLEKHPELTKALFDALYNHSREEASRLFAQACRNEIYFIVEKFLDFDYNLNYNFVYSEDEYDDEGTPLLRLINPRENFSNEHLIERLLQKDVDVSVRNGSGCNALLALALRYRFDNGSKHGEKLLQLLMKRGASIDSVDFNGNTALHWAFLSGRLEMVEVLLRNEADFRVKNNGGNIPLQMADAVNQELFYFWS</sequence>
<dbReference type="PROSITE" id="PS50297">
    <property type="entry name" value="ANK_REP_REGION"/>
    <property type="match status" value="1"/>
</dbReference>
<dbReference type="InterPro" id="IPR002110">
    <property type="entry name" value="Ankyrin_rpt"/>
</dbReference>
<evidence type="ECO:0000256" key="2">
    <source>
        <dbReference type="ARBA" id="ARBA00023043"/>
    </source>
</evidence>
<protein>
    <submittedName>
        <fullName evidence="5">Ankyrin repeat protein RF_0381</fullName>
    </submittedName>
</protein>
<proteinExistence type="predicted"/>
<dbReference type="Pfam" id="PF12796">
    <property type="entry name" value="Ank_2"/>
    <property type="match status" value="1"/>
</dbReference>
<organism evidence="5">
    <name type="scientific">Culex pipiens</name>
    <name type="common">House mosquito</name>
    <dbReference type="NCBI Taxonomy" id="7175"/>
    <lineage>
        <taxon>Eukaryota</taxon>
        <taxon>Metazoa</taxon>
        <taxon>Ecdysozoa</taxon>
        <taxon>Arthropoda</taxon>
        <taxon>Hexapoda</taxon>
        <taxon>Insecta</taxon>
        <taxon>Pterygota</taxon>
        <taxon>Neoptera</taxon>
        <taxon>Endopterygota</taxon>
        <taxon>Diptera</taxon>
        <taxon>Nematocera</taxon>
        <taxon>Culicoidea</taxon>
        <taxon>Culicidae</taxon>
        <taxon>Culicinae</taxon>
        <taxon>Culicini</taxon>
        <taxon>Culex</taxon>
        <taxon>Culex</taxon>
    </lineage>
</organism>
<dbReference type="GO" id="GO:0005737">
    <property type="term" value="C:cytoplasm"/>
    <property type="evidence" value="ECO:0007669"/>
    <property type="project" value="TreeGrafter"/>
</dbReference>
<dbReference type="PANTHER" id="PTHR24198:SF165">
    <property type="entry name" value="ANKYRIN REPEAT-CONTAINING PROTEIN-RELATED"/>
    <property type="match status" value="1"/>
</dbReference>
<feature type="region of interest" description="Disordered" evidence="4">
    <location>
        <begin position="47"/>
        <end position="71"/>
    </location>
</feature>
<name>A0A8D8BQG8_CULPI</name>